<accession>W6TE00</accession>
<dbReference type="Proteomes" id="UP000019112">
    <property type="component" value="Unassembled WGS sequence"/>
</dbReference>
<protein>
    <submittedName>
        <fullName evidence="1">Uncharacterized protein</fullName>
    </submittedName>
</protein>
<keyword evidence="2" id="KW-1185">Reference proteome</keyword>
<sequence length="49" mass="5719">MQRVKVDAVLSDKRVRRKLNEKAREAVIPLKKNCFEPSNYVNIFINSVT</sequence>
<comment type="caution">
    <text evidence="1">The sequence shown here is derived from an EMBL/GenBank/DDBJ whole genome shotgun (WGS) entry which is preliminary data.</text>
</comment>
<proteinExistence type="predicted"/>
<dbReference type="STRING" id="1399147.P618_200497"/>
<gene>
    <name evidence="1" type="ORF">P618_200497</name>
</gene>
<name>W6TE00_HOLOB</name>
<evidence type="ECO:0000313" key="2">
    <source>
        <dbReference type="Proteomes" id="UP000019112"/>
    </source>
</evidence>
<organism evidence="1 2">
    <name type="scientific">Holospora obtusa F1</name>
    <dbReference type="NCBI Taxonomy" id="1399147"/>
    <lineage>
        <taxon>Bacteria</taxon>
        <taxon>Pseudomonadati</taxon>
        <taxon>Pseudomonadota</taxon>
        <taxon>Alphaproteobacteria</taxon>
        <taxon>Holosporales</taxon>
        <taxon>Holosporaceae</taxon>
        <taxon>Holospora</taxon>
    </lineage>
</organism>
<evidence type="ECO:0000313" key="1">
    <source>
        <dbReference type="EMBL" id="ETZ07313.1"/>
    </source>
</evidence>
<dbReference type="EMBL" id="AWTR02000052">
    <property type="protein sequence ID" value="ETZ07313.1"/>
    <property type="molecule type" value="Genomic_DNA"/>
</dbReference>
<reference evidence="1 2" key="1">
    <citation type="journal article" date="2014" name="FEMS Microbiol. Lett.">
        <title>Draft genome sequences of three Holospora species (Holospora obtusa, Holospora undulata, and Holospora elegans), endonuclear symbiotic bacteria of the ciliate Paramecium caudatum.</title>
        <authorList>
            <person name="Dohra H."/>
            <person name="Tanaka K."/>
            <person name="Suzuki T."/>
            <person name="Fujishima M."/>
            <person name="Suzuki H."/>
        </authorList>
    </citation>
    <scope>NUCLEOTIDE SEQUENCE [LARGE SCALE GENOMIC DNA]</scope>
    <source>
        <strain evidence="1 2">F1</strain>
    </source>
</reference>
<dbReference type="AlphaFoldDB" id="W6TE00"/>